<evidence type="ECO:0000313" key="3">
    <source>
        <dbReference type="Proteomes" id="UP000501690"/>
    </source>
</evidence>
<protein>
    <submittedName>
        <fullName evidence="2">Uncharacterized protein</fullName>
    </submittedName>
</protein>
<evidence type="ECO:0000256" key="1">
    <source>
        <dbReference type="SAM" id="MobiDB-lite"/>
    </source>
</evidence>
<proteinExistence type="predicted"/>
<name>A0A4D6N3M5_VIGUN</name>
<reference evidence="2 3" key="1">
    <citation type="submission" date="2019-04" db="EMBL/GenBank/DDBJ databases">
        <title>An improved genome assembly and genetic linkage map for asparagus bean, Vigna unguiculata ssp. sesquipedialis.</title>
        <authorList>
            <person name="Xia Q."/>
            <person name="Zhang R."/>
            <person name="Dong Y."/>
        </authorList>
    </citation>
    <scope>NUCLEOTIDE SEQUENCE [LARGE SCALE GENOMIC DNA]</scope>
    <source>
        <tissue evidence="2">Leaf</tissue>
    </source>
</reference>
<dbReference type="AlphaFoldDB" id="A0A4D6N3M5"/>
<dbReference type="EMBL" id="CP039353">
    <property type="protein sequence ID" value="QCE07888.1"/>
    <property type="molecule type" value="Genomic_DNA"/>
</dbReference>
<accession>A0A4D6N3M5</accession>
<evidence type="ECO:0000313" key="2">
    <source>
        <dbReference type="EMBL" id="QCE07888.1"/>
    </source>
</evidence>
<gene>
    <name evidence="2" type="ORF">DEO72_LG9g2910</name>
</gene>
<feature type="region of interest" description="Disordered" evidence="1">
    <location>
        <begin position="1"/>
        <end position="64"/>
    </location>
</feature>
<feature type="compositionally biased region" description="Polar residues" evidence="1">
    <location>
        <begin position="1"/>
        <end position="10"/>
    </location>
</feature>
<keyword evidence="3" id="KW-1185">Reference proteome</keyword>
<sequence length="88" mass="9615">MPPEQETTIAANIPPISTRPETSSVHHEPEASATNKIKPSLELDDNGIPSQHHTHPTPPPPPRLSVLHQSLRPITLKLASFILGQLRV</sequence>
<organism evidence="2 3">
    <name type="scientific">Vigna unguiculata</name>
    <name type="common">Cowpea</name>
    <dbReference type="NCBI Taxonomy" id="3917"/>
    <lineage>
        <taxon>Eukaryota</taxon>
        <taxon>Viridiplantae</taxon>
        <taxon>Streptophyta</taxon>
        <taxon>Embryophyta</taxon>
        <taxon>Tracheophyta</taxon>
        <taxon>Spermatophyta</taxon>
        <taxon>Magnoliopsida</taxon>
        <taxon>eudicotyledons</taxon>
        <taxon>Gunneridae</taxon>
        <taxon>Pentapetalae</taxon>
        <taxon>rosids</taxon>
        <taxon>fabids</taxon>
        <taxon>Fabales</taxon>
        <taxon>Fabaceae</taxon>
        <taxon>Papilionoideae</taxon>
        <taxon>50 kb inversion clade</taxon>
        <taxon>NPAAA clade</taxon>
        <taxon>indigoferoid/millettioid clade</taxon>
        <taxon>Phaseoleae</taxon>
        <taxon>Vigna</taxon>
    </lineage>
</organism>
<dbReference type="Proteomes" id="UP000501690">
    <property type="component" value="Linkage Group LG9"/>
</dbReference>